<reference evidence="1 2" key="1">
    <citation type="submission" date="2019-03" db="EMBL/GenBank/DDBJ databases">
        <title>Single cell metagenomics reveals metabolic interactions within the superorganism composed of flagellate Streblomastix strix and complex community of Bacteroidetes bacteria on its surface.</title>
        <authorList>
            <person name="Treitli S.C."/>
            <person name="Kolisko M."/>
            <person name="Husnik F."/>
            <person name="Keeling P."/>
            <person name="Hampl V."/>
        </authorList>
    </citation>
    <scope>NUCLEOTIDE SEQUENCE [LARGE SCALE GENOMIC DNA]</scope>
    <source>
        <strain evidence="1">ST1C</strain>
    </source>
</reference>
<dbReference type="AlphaFoldDB" id="A0A5J4WUV9"/>
<sequence length="181" mass="20340">MGINSVNKIVVCGKKNIHHIDETVTIRGDYEDLEVQSPAVEIMGTFITAELCLNDCQSLSGYIIMGPIVKPCHFTDEALIDVTEYVNSIPESFIILCTAFEPYLTEVTLFIFKRYLRFSDFVLFQLLLIHATNQKDGEVLQCLLLRNATTTPPLPPFQVTIDNYLTQLSPFIASDLNTSSK</sequence>
<accession>A0A5J4WUV9</accession>
<dbReference type="Proteomes" id="UP000324800">
    <property type="component" value="Unassembled WGS sequence"/>
</dbReference>
<evidence type="ECO:0000313" key="2">
    <source>
        <dbReference type="Proteomes" id="UP000324800"/>
    </source>
</evidence>
<proteinExistence type="predicted"/>
<name>A0A5J4WUV9_9EUKA</name>
<evidence type="ECO:0000313" key="1">
    <source>
        <dbReference type="EMBL" id="KAA6398837.1"/>
    </source>
</evidence>
<gene>
    <name evidence="1" type="ORF">EZS28_005629</name>
</gene>
<comment type="caution">
    <text evidence="1">The sequence shown here is derived from an EMBL/GenBank/DDBJ whole genome shotgun (WGS) entry which is preliminary data.</text>
</comment>
<dbReference type="EMBL" id="SNRW01000871">
    <property type="protein sequence ID" value="KAA6398837.1"/>
    <property type="molecule type" value="Genomic_DNA"/>
</dbReference>
<organism evidence="1 2">
    <name type="scientific">Streblomastix strix</name>
    <dbReference type="NCBI Taxonomy" id="222440"/>
    <lineage>
        <taxon>Eukaryota</taxon>
        <taxon>Metamonada</taxon>
        <taxon>Preaxostyla</taxon>
        <taxon>Oxymonadida</taxon>
        <taxon>Streblomastigidae</taxon>
        <taxon>Streblomastix</taxon>
    </lineage>
</organism>
<protein>
    <submittedName>
        <fullName evidence="1">Uncharacterized protein</fullName>
    </submittedName>
</protein>